<keyword evidence="2" id="KW-1185">Reference proteome</keyword>
<evidence type="ECO:0000313" key="2">
    <source>
        <dbReference type="Proteomes" id="UP000824120"/>
    </source>
</evidence>
<accession>A0A9J5XCK3</accession>
<dbReference type="EMBL" id="JACXVP010000009">
    <property type="protein sequence ID" value="KAG5585458.1"/>
    <property type="molecule type" value="Genomic_DNA"/>
</dbReference>
<comment type="caution">
    <text evidence="1">The sequence shown here is derived from an EMBL/GenBank/DDBJ whole genome shotgun (WGS) entry which is preliminary data.</text>
</comment>
<gene>
    <name evidence="1" type="ORF">H5410_045892</name>
</gene>
<reference evidence="1 2" key="1">
    <citation type="submission" date="2020-09" db="EMBL/GenBank/DDBJ databases">
        <title>De no assembly of potato wild relative species, Solanum commersonii.</title>
        <authorList>
            <person name="Cho K."/>
        </authorList>
    </citation>
    <scope>NUCLEOTIDE SEQUENCE [LARGE SCALE GENOMIC DNA]</scope>
    <source>
        <strain evidence="1">LZ3.2</strain>
        <tissue evidence="1">Leaf</tissue>
    </source>
</reference>
<proteinExistence type="predicted"/>
<sequence>MAKAFVHKGPPRAVEPFTLLESSSEMPPCPKMAKRENEGLRIAESTWRIAEGSHFAFCSSVVSLKERIKLAHCQEVPQSCTISPNDPEHDDAKGWCKTAKSYTKG</sequence>
<dbReference type="Proteomes" id="UP000824120">
    <property type="component" value="Chromosome 9"/>
</dbReference>
<dbReference type="AlphaFoldDB" id="A0A9J5XCK3"/>
<protein>
    <submittedName>
        <fullName evidence="1">Uncharacterized protein</fullName>
    </submittedName>
</protein>
<name>A0A9J5XCK3_SOLCO</name>
<evidence type="ECO:0000313" key="1">
    <source>
        <dbReference type="EMBL" id="KAG5585458.1"/>
    </source>
</evidence>
<organism evidence="1 2">
    <name type="scientific">Solanum commersonii</name>
    <name type="common">Commerson's wild potato</name>
    <name type="synonym">Commerson's nightshade</name>
    <dbReference type="NCBI Taxonomy" id="4109"/>
    <lineage>
        <taxon>Eukaryota</taxon>
        <taxon>Viridiplantae</taxon>
        <taxon>Streptophyta</taxon>
        <taxon>Embryophyta</taxon>
        <taxon>Tracheophyta</taxon>
        <taxon>Spermatophyta</taxon>
        <taxon>Magnoliopsida</taxon>
        <taxon>eudicotyledons</taxon>
        <taxon>Gunneridae</taxon>
        <taxon>Pentapetalae</taxon>
        <taxon>asterids</taxon>
        <taxon>lamiids</taxon>
        <taxon>Solanales</taxon>
        <taxon>Solanaceae</taxon>
        <taxon>Solanoideae</taxon>
        <taxon>Solaneae</taxon>
        <taxon>Solanum</taxon>
    </lineage>
</organism>